<proteinExistence type="inferred from homology"/>
<dbReference type="GO" id="GO:0045333">
    <property type="term" value="P:cellular respiration"/>
    <property type="evidence" value="ECO:0007669"/>
    <property type="project" value="InterPro"/>
</dbReference>
<dbReference type="GO" id="GO:0005739">
    <property type="term" value="C:mitochondrion"/>
    <property type="evidence" value="ECO:0007669"/>
    <property type="project" value="TreeGrafter"/>
</dbReference>
<dbReference type="InterPro" id="IPR005031">
    <property type="entry name" value="COQ10_START"/>
</dbReference>
<evidence type="ECO:0000256" key="2">
    <source>
        <dbReference type="ARBA" id="ARBA00011814"/>
    </source>
</evidence>
<accession>A0AAN7TH13</accession>
<comment type="subunit">
    <text evidence="2">Interacts with coenzyme Q.</text>
</comment>
<gene>
    <name evidence="5" type="ORF">LTR62_004643</name>
</gene>
<dbReference type="Pfam" id="PF03364">
    <property type="entry name" value="Polyketide_cyc"/>
    <property type="match status" value="1"/>
</dbReference>
<dbReference type="GO" id="GO:0048039">
    <property type="term" value="F:ubiquinone binding"/>
    <property type="evidence" value="ECO:0007669"/>
    <property type="project" value="InterPro"/>
</dbReference>
<dbReference type="EMBL" id="JAVRRL010000035">
    <property type="protein sequence ID" value="KAK5111911.1"/>
    <property type="molecule type" value="Genomic_DNA"/>
</dbReference>
<dbReference type="InterPro" id="IPR044996">
    <property type="entry name" value="COQ10-like"/>
</dbReference>
<dbReference type="Gene3D" id="3.30.530.20">
    <property type="match status" value="1"/>
</dbReference>
<evidence type="ECO:0000256" key="1">
    <source>
        <dbReference type="ARBA" id="ARBA00006885"/>
    </source>
</evidence>
<dbReference type="InterPro" id="IPR023393">
    <property type="entry name" value="START-like_dom_sf"/>
</dbReference>
<evidence type="ECO:0000313" key="5">
    <source>
        <dbReference type="EMBL" id="KAK5111911.1"/>
    </source>
</evidence>
<comment type="function">
    <text evidence="3">Required for the function of coenzyme Q in the respiratory chain. May serve as a chaperone or may be involved in the transport of Q6 from its site of synthesis to the catalytic sites of the respiratory complexes.</text>
</comment>
<dbReference type="PANTHER" id="PTHR12901:SF10">
    <property type="entry name" value="COENZYME Q-BINDING PROTEIN COQ10, MITOCHONDRIAL"/>
    <property type="match status" value="1"/>
</dbReference>
<dbReference type="Proteomes" id="UP001310890">
    <property type="component" value="Unassembled WGS sequence"/>
</dbReference>
<protein>
    <recommendedName>
        <fullName evidence="4">Coenzyme Q-binding protein COQ10 START domain-containing protein</fullName>
    </recommendedName>
</protein>
<feature type="domain" description="Coenzyme Q-binding protein COQ10 START" evidence="4">
    <location>
        <begin position="16"/>
        <end position="152"/>
    </location>
</feature>
<organism evidence="5 6">
    <name type="scientific">Meristemomyces frigidus</name>
    <dbReference type="NCBI Taxonomy" id="1508187"/>
    <lineage>
        <taxon>Eukaryota</taxon>
        <taxon>Fungi</taxon>
        <taxon>Dikarya</taxon>
        <taxon>Ascomycota</taxon>
        <taxon>Pezizomycotina</taxon>
        <taxon>Dothideomycetes</taxon>
        <taxon>Dothideomycetidae</taxon>
        <taxon>Mycosphaerellales</taxon>
        <taxon>Teratosphaeriaceae</taxon>
        <taxon>Meristemomyces</taxon>
    </lineage>
</organism>
<name>A0AAN7TH13_9PEZI</name>
<dbReference type="AlphaFoldDB" id="A0AAN7TH13"/>
<evidence type="ECO:0000313" key="6">
    <source>
        <dbReference type="Proteomes" id="UP001310890"/>
    </source>
</evidence>
<comment type="similarity">
    <text evidence="1">Belongs to the COQ10 family.</text>
</comment>
<reference evidence="5" key="1">
    <citation type="submission" date="2023-08" db="EMBL/GenBank/DDBJ databases">
        <title>Black Yeasts Isolated from many extreme environments.</title>
        <authorList>
            <person name="Coleine C."/>
            <person name="Stajich J.E."/>
            <person name="Selbmann L."/>
        </authorList>
    </citation>
    <scope>NUCLEOTIDE SEQUENCE</scope>
    <source>
        <strain evidence="5">CCFEE 5401</strain>
    </source>
</reference>
<dbReference type="PANTHER" id="PTHR12901">
    <property type="entry name" value="SPERM PROTEIN HOMOLOG"/>
    <property type="match status" value="1"/>
</dbReference>
<comment type="caution">
    <text evidence="5">The sequence shown here is derived from an EMBL/GenBank/DDBJ whole genome shotgun (WGS) entry which is preliminary data.</text>
</comment>
<dbReference type="SUPFAM" id="SSF55961">
    <property type="entry name" value="Bet v1-like"/>
    <property type="match status" value="1"/>
</dbReference>
<sequence>MSGPAPRTLTCTRTLPYHPSTHHRAISDVSAYHTFLSQVHSSSVVAKDNHSLPKTVILKVGYPALAVEEEWKCTMQLDRSAGTAELKSSPGGVVQDWALKWKLQPPPSTTAKGAKTVTVELVVELKLSSVFYDTMFTMLPSSVPDNLMDAFEERTEELDQIERKERVALMKEKAKAAAVAKKAVAKEAKPVAKEGVKPGTAVKVPLANKAAPKKLEVRSKPAVA</sequence>
<evidence type="ECO:0000256" key="3">
    <source>
        <dbReference type="ARBA" id="ARBA00024947"/>
    </source>
</evidence>
<evidence type="ECO:0000259" key="4">
    <source>
        <dbReference type="Pfam" id="PF03364"/>
    </source>
</evidence>